<dbReference type="RefSeq" id="WP_200692860.1">
    <property type="nucleotide sequence ID" value="NZ_JAVREX010000008.1"/>
</dbReference>
<accession>A0ABU2RM16</accession>
<proteinExistence type="predicted"/>
<dbReference type="InterPro" id="IPR024344">
    <property type="entry name" value="MDMPI_metal-binding"/>
</dbReference>
<feature type="domain" description="Mycothiol-dependent maleylpyruvate isomerase metal-binding" evidence="1">
    <location>
        <begin position="10"/>
        <end position="131"/>
    </location>
</feature>
<dbReference type="Gene3D" id="1.20.120.450">
    <property type="entry name" value="dinb family like domain"/>
    <property type="match status" value="1"/>
</dbReference>
<dbReference type="InterPro" id="IPR017517">
    <property type="entry name" value="Maleyloyr_isom"/>
</dbReference>
<dbReference type="SUPFAM" id="SSF109854">
    <property type="entry name" value="DinB/YfiT-like putative metalloenzymes"/>
    <property type="match status" value="1"/>
</dbReference>
<dbReference type="EMBL" id="JAVREX010000008">
    <property type="protein sequence ID" value="MDT0429908.1"/>
    <property type="molecule type" value="Genomic_DNA"/>
</dbReference>
<organism evidence="2 3">
    <name type="scientific">Streptomyces salyersiae</name>
    <dbReference type="NCBI Taxonomy" id="3075530"/>
    <lineage>
        <taxon>Bacteria</taxon>
        <taxon>Bacillati</taxon>
        <taxon>Actinomycetota</taxon>
        <taxon>Actinomycetes</taxon>
        <taxon>Kitasatosporales</taxon>
        <taxon>Streptomycetaceae</taxon>
        <taxon>Streptomyces</taxon>
    </lineage>
</organism>
<name>A0ABU2RM16_9ACTN</name>
<reference evidence="3" key="1">
    <citation type="submission" date="2023-07" db="EMBL/GenBank/DDBJ databases">
        <title>30 novel species of actinomycetes from the DSMZ collection.</title>
        <authorList>
            <person name="Nouioui I."/>
        </authorList>
    </citation>
    <scope>NUCLEOTIDE SEQUENCE [LARGE SCALE GENOMIC DNA]</scope>
    <source>
        <strain evidence="3">DSM 41770</strain>
    </source>
</reference>
<evidence type="ECO:0000313" key="2">
    <source>
        <dbReference type="EMBL" id="MDT0429908.1"/>
    </source>
</evidence>
<evidence type="ECO:0000259" key="1">
    <source>
        <dbReference type="Pfam" id="PF11716"/>
    </source>
</evidence>
<keyword evidence="3" id="KW-1185">Reference proteome</keyword>
<comment type="caution">
    <text evidence="2">The sequence shown here is derived from an EMBL/GenBank/DDBJ whole genome shotgun (WGS) entry which is preliminary data.</text>
</comment>
<dbReference type="NCBIfam" id="TIGR03083">
    <property type="entry name" value="maleylpyruvate isomerase family mycothiol-dependent enzyme"/>
    <property type="match status" value="1"/>
</dbReference>
<sequence>MSSHPVLPVLDHLARVIGATTPRQDTAPTPCTGLDVASLRRHLLGGIGYFTIVLADPDGDQRPDPRAYTGPDGAEVLVAAIRELSAAVRAALADGIETASVRVPALGGTFPGDHVLSMLVAEAVVHGWDVARATGQEWQPDPAASEQAHALLADQIEPAYRGGAGMPFAPEVPVSQDAPALDRLLGFAGRSPYWTPTPVTEGD</sequence>
<protein>
    <submittedName>
        <fullName evidence="2">TIGR03086 family metal-binding protein</fullName>
    </submittedName>
</protein>
<dbReference type="InterPro" id="IPR017520">
    <property type="entry name" value="CHP03086"/>
</dbReference>
<dbReference type="NCBIfam" id="TIGR03086">
    <property type="entry name" value="TIGR03086 family metal-binding protein"/>
    <property type="match status" value="1"/>
</dbReference>
<dbReference type="Pfam" id="PF11716">
    <property type="entry name" value="MDMPI_N"/>
    <property type="match status" value="1"/>
</dbReference>
<dbReference type="InterPro" id="IPR034660">
    <property type="entry name" value="DinB/YfiT-like"/>
</dbReference>
<dbReference type="Proteomes" id="UP001183777">
    <property type="component" value="Unassembled WGS sequence"/>
</dbReference>
<gene>
    <name evidence="2" type="ORF">RM649_19960</name>
</gene>
<evidence type="ECO:0000313" key="3">
    <source>
        <dbReference type="Proteomes" id="UP001183777"/>
    </source>
</evidence>